<dbReference type="SUPFAM" id="SSF160214">
    <property type="entry name" value="FlaG-like"/>
    <property type="match status" value="1"/>
</dbReference>
<dbReference type="Gene3D" id="3.30.160.170">
    <property type="entry name" value="FlaG-like"/>
    <property type="match status" value="1"/>
</dbReference>
<dbReference type="PANTHER" id="PTHR37166">
    <property type="entry name" value="PROTEIN FLAG"/>
    <property type="match status" value="1"/>
</dbReference>
<evidence type="ECO:0000256" key="1">
    <source>
        <dbReference type="SAM" id="MobiDB-lite"/>
    </source>
</evidence>
<evidence type="ECO:0000313" key="3">
    <source>
        <dbReference type="Proteomes" id="UP000735592"/>
    </source>
</evidence>
<evidence type="ECO:0000313" key="2">
    <source>
        <dbReference type="EMBL" id="MTW34697.1"/>
    </source>
</evidence>
<proteinExistence type="predicted"/>
<gene>
    <name evidence="2" type="ORF">GM655_17980</name>
</gene>
<feature type="region of interest" description="Disordered" evidence="1">
    <location>
        <begin position="1"/>
        <end position="73"/>
    </location>
</feature>
<feature type="compositionally biased region" description="Low complexity" evidence="1">
    <location>
        <begin position="51"/>
        <end position="71"/>
    </location>
</feature>
<dbReference type="Pfam" id="PF03646">
    <property type="entry name" value="FlaG"/>
    <property type="match status" value="1"/>
</dbReference>
<sequence>MTEAVEKSCATPTRCSKPHGHTLKKEHAMNLTPITSPNGQTRTSDVKAAEPSHASAQAAPAENTPAASAAPVTLDKNQLKNSVDAINRYLKDNSEVQFSIDDSSGASVIKVVDTETKKILRQFPSQQALDISKDLQSKTGLLLKGEA</sequence>
<reference evidence="2 3" key="1">
    <citation type="submission" date="2019-11" db="EMBL/GenBank/DDBJ databases">
        <title>Type strains purchased from KCTC, JCM and DSMZ.</title>
        <authorList>
            <person name="Lu H."/>
        </authorList>
    </citation>
    <scope>NUCLEOTIDE SEQUENCE [LARGE SCALE GENOMIC DNA]</scope>
    <source>
        <strain evidence="2 3">DSM 103461</strain>
    </source>
</reference>
<feature type="compositionally biased region" description="Polar residues" evidence="1">
    <location>
        <begin position="32"/>
        <end position="43"/>
    </location>
</feature>
<accession>A0ABW9SRA8</accession>
<dbReference type="EMBL" id="WNKW01000005">
    <property type="protein sequence ID" value="MTW34697.1"/>
    <property type="molecule type" value="Genomic_DNA"/>
</dbReference>
<dbReference type="Proteomes" id="UP000735592">
    <property type="component" value="Unassembled WGS sequence"/>
</dbReference>
<name>A0ABW9SRA8_9BURK</name>
<keyword evidence="3" id="KW-1185">Reference proteome</keyword>
<dbReference type="PANTHER" id="PTHR37166:SF1">
    <property type="entry name" value="PROTEIN FLAG"/>
    <property type="match status" value="1"/>
</dbReference>
<dbReference type="InterPro" id="IPR035924">
    <property type="entry name" value="FlaG-like_sf"/>
</dbReference>
<evidence type="ECO:0008006" key="4">
    <source>
        <dbReference type="Google" id="ProtNLM"/>
    </source>
</evidence>
<comment type="caution">
    <text evidence="2">The sequence shown here is derived from an EMBL/GenBank/DDBJ whole genome shotgun (WGS) entry which is preliminary data.</text>
</comment>
<organism evidence="2 3">
    <name type="scientific">Pseudoduganella danionis</name>
    <dbReference type="NCBI Taxonomy" id="1890295"/>
    <lineage>
        <taxon>Bacteria</taxon>
        <taxon>Pseudomonadati</taxon>
        <taxon>Pseudomonadota</taxon>
        <taxon>Betaproteobacteria</taxon>
        <taxon>Burkholderiales</taxon>
        <taxon>Oxalobacteraceae</taxon>
        <taxon>Telluria group</taxon>
        <taxon>Pseudoduganella</taxon>
    </lineage>
</organism>
<dbReference type="InterPro" id="IPR005186">
    <property type="entry name" value="FlaG"/>
</dbReference>
<protein>
    <recommendedName>
        <fullName evidence="4">Flagellar biosynthesis protein FlaG</fullName>
    </recommendedName>
</protein>